<dbReference type="Proteomes" id="UP000198661">
    <property type="component" value="Unassembled WGS sequence"/>
</dbReference>
<dbReference type="Pfam" id="PF05991">
    <property type="entry name" value="NYN_YacP"/>
    <property type="match status" value="1"/>
</dbReference>
<dbReference type="RefSeq" id="WP_092039290.1">
    <property type="nucleotide sequence ID" value="NZ_FOOK01000022.1"/>
</dbReference>
<dbReference type="PANTHER" id="PTHR34547:SF1">
    <property type="entry name" value="YACP-LIKE NYN DOMAIN PROTEIN"/>
    <property type="match status" value="1"/>
</dbReference>
<organism evidence="2 3">
    <name type="scientific">Planifilum fulgidum</name>
    <dbReference type="NCBI Taxonomy" id="201973"/>
    <lineage>
        <taxon>Bacteria</taxon>
        <taxon>Bacillati</taxon>
        <taxon>Bacillota</taxon>
        <taxon>Bacilli</taxon>
        <taxon>Bacillales</taxon>
        <taxon>Thermoactinomycetaceae</taxon>
        <taxon>Planifilum</taxon>
    </lineage>
</organism>
<proteinExistence type="predicted"/>
<dbReference type="STRING" id="201973.SAMN04488025_12210"/>
<name>A0A1I2Q7A3_9BACL</name>
<feature type="region of interest" description="Disordered" evidence="1">
    <location>
        <begin position="135"/>
        <end position="167"/>
    </location>
</feature>
<dbReference type="PANTHER" id="PTHR34547">
    <property type="entry name" value="YACP-LIKE NYN DOMAIN PROTEIN"/>
    <property type="match status" value="1"/>
</dbReference>
<accession>A0A1I2Q7A3</accession>
<dbReference type="OrthoDB" id="9792160at2"/>
<evidence type="ECO:0000313" key="3">
    <source>
        <dbReference type="Proteomes" id="UP000198661"/>
    </source>
</evidence>
<evidence type="ECO:0000313" key="2">
    <source>
        <dbReference type="EMBL" id="SFG23533.1"/>
    </source>
</evidence>
<evidence type="ECO:0008006" key="4">
    <source>
        <dbReference type="Google" id="ProtNLM"/>
    </source>
</evidence>
<dbReference type="InterPro" id="IPR010298">
    <property type="entry name" value="YacP-like"/>
</dbReference>
<evidence type="ECO:0000256" key="1">
    <source>
        <dbReference type="SAM" id="MobiDB-lite"/>
    </source>
</evidence>
<gene>
    <name evidence="2" type="ORF">SAMN04488025_12210</name>
</gene>
<sequence>MEEWLIVDGYNVLGASPEAAQSGSLEEARDRLIRRLSEYQAISGRKVILVFDAHRMPGAGTKQELEQIEVHYTRHRETADERIEKLVRQLRRPGRQIFVATSDYLEQRMVFGQGAYRISSRELLREMEAARENLRRDALLRPKPRKTGMEGLSEEDRQRLERWRRKK</sequence>
<protein>
    <recommendedName>
        <fullName evidence="4">YacP-like NYN domain-containing protein</fullName>
    </recommendedName>
</protein>
<keyword evidence="3" id="KW-1185">Reference proteome</keyword>
<dbReference type="CDD" id="cd10912">
    <property type="entry name" value="PIN_YacP-like"/>
    <property type="match status" value="1"/>
</dbReference>
<dbReference type="EMBL" id="FOOK01000022">
    <property type="protein sequence ID" value="SFG23533.1"/>
    <property type="molecule type" value="Genomic_DNA"/>
</dbReference>
<dbReference type="AlphaFoldDB" id="A0A1I2Q7A3"/>
<reference evidence="3" key="1">
    <citation type="submission" date="2016-10" db="EMBL/GenBank/DDBJ databases">
        <authorList>
            <person name="Varghese N."/>
            <person name="Submissions S."/>
        </authorList>
    </citation>
    <scope>NUCLEOTIDE SEQUENCE [LARGE SCALE GENOMIC DNA]</scope>
    <source>
        <strain evidence="3">DSM 44945</strain>
    </source>
</reference>